<sequence length="62" mass="6902">SLITVQNLTLSVNTITQPILVQDLTIFINTITQPIFLNSITQIQTPIVPTKTITSFQTCLEE</sequence>
<name>A0ACA9RXF5_9GLOM</name>
<comment type="caution">
    <text evidence="1">The sequence shown here is derived from an EMBL/GenBank/DDBJ whole genome shotgun (WGS) entry which is preliminary data.</text>
</comment>
<protein>
    <submittedName>
        <fullName evidence="1">26387_t:CDS:1</fullName>
    </submittedName>
</protein>
<reference evidence="1" key="1">
    <citation type="submission" date="2021-06" db="EMBL/GenBank/DDBJ databases">
        <authorList>
            <person name="Kallberg Y."/>
            <person name="Tangrot J."/>
            <person name="Rosling A."/>
        </authorList>
    </citation>
    <scope>NUCLEOTIDE SEQUENCE</scope>
    <source>
        <strain evidence="1">MA461A</strain>
    </source>
</reference>
<evidence type="ECO:0000313" key="2">
    <source>
        <dbReference type="Proteomes" id="UP000789920"/>
    </source>
</evidence>
<organism evidence="1 2">
    <name type="scientific">Racocetra persica</name>
    <dbReference type="NCBI Taxonomy" id="160502"/>
    <lineage>
        <taxon>Eukaryota</taxon>
        <taxon>Fungi</taxon>
        <taxon>Fungi incertae sedis</taxon>
        <taxon>Mucoromycota</taxon>
        <taxon>Glomeromycotina</taxon>
        <taxon>Glomeromycetes</taxon>
        <taxon>Diversisporales</taxon>
        <taxon>Gigasporaceae</taxon>
        <taxon>Racocetra</taxon>
    </lineage>
</organism>
<gene>
    <name evidence="1" type="ORF">RPERSI_LOCUS24205</name>
</gene>
<accession>A0ACA9RXF5</accession>
<evidence type="ECO:0000313" key="1">
    <source>
        <dbReference type="EMBL" id="CAG8815365.1"/>
    </source>
</evidence>
<proteinExistence type="predicted"/>
<dbReference type="EMBL" id="CAJVQC010077214">
    <property type="protein sequence ID" value="CAG8815365.1"/>
    <property type="molecule type" value="Genomic_DNA"/>
</dbReference>
<keyword evidence="2" id="KW-1185">Reference proteome</keyword>
<feature type="non-terminal residue" evidence="1">
    <location>
        <position position="1"/>
    </location>
</feature>
<dbReference type="Proteomes" id="UP000789920">
    <property type="component" value="Unassembled WGS sequence"/>
</dbReference>